<feature type="compositionally biased region" description="Low complexity" evidence="1">
    <location>
        <begin position="274"/>
        <end position="326"/>
    </location>
</feature>
<accession>A0A1P8WA55</accession>
<sequence>MKLQEFVRRLQRGFAGLALCGAAWSGVVGAEEACAGDPLMTRNTTFRIPFAIEAAGDSPVQSTAILFASVDGGPMEPALRVPATAGGFQFVAPADGLYGFAVRMTDASGRVPGEAEPLTPELEVIVDTVAPDLNLQLVETAPGQVDVVWNSGQSKIAPGSVRLEYAEGANGRWQPIREAVDSTGRVSLKTQPGTSVSVRGFLTDLAGNEGSGTAQVVLAARPEPTATSSQSAGNQAAANNLGQLNTQQQNSSSLLGPNPFAATAQNATAAPLQIQRTQQTQPQIGTGSGPANSPVQSQQQPNPSHQQTRQVAAPPQHVQQPRQQMQAPPPQPRQSAPQPPQQVAQQMPAHRYAPPPQVRQQPPQNFVQPGRPSAAAMPAMTIRPSPSGSNTVSAHPAAFGARTANPTSGGPMGNVAISNQTYNPEVGGQLVTSPQFDLAYELEDVGPSGVSAVELFVTEDNGQHWFRYGTDVDVRSPMQVDARGEGTFGFAVRVRNGIGFTEPPPQPGDTPSIVVTVDQTRPTINLGTPRIIADGRGRIQLDWQVGDRNASASPVRLEFSDSPTGPWTPLFDWQLDAGSYEMPVQPGLPTAIFFRLHARDAAGNVATSQTPQALVVDQQRPRARLLRVEPVSISNR</sequence>
<keyword evidence="2" id="KW-0648">Protein biosynthesis</keyword>
<dbReference type="Proteomes" id="UP000187735">
    <property type="component" value="Chromosome"/>
</dbReference>
<protein>
    <submittedName>
        <fullName evidence="2">Transcription initiation factor TFIID, subunit TAF12</fullName>
    </submittedName>
</protein>
<evidence type="ECO:0000313" key="2">
    <source>
        <dbReference type="EMBL" id="APZ90952.1"/>
    </source>
</evidence>
<dbReference type="GO" id="GO:0003743">
    <property type="term" value="F:translation initiation factor activity"/>
    <property type="evidence" value="ECO:0007669"/>
    <property type="project" value="UniProtKB-KW"/>
</dbReference>
<evidence type="ECO:0000256" key="1">
    <source>
        <dbReference type="SAM" id="MobiDB-lite"/>
    </source>
</evidence>
<proteinExistence type="predicted"/>
<keyword evidence="2" id="KW-0396">Initiation factor</keyword>
<feature type="compositionally biased region" description="Pro residues" evidence="1">
    <location>
        <begin position="327"/>
        <end position="340"/>
    </location>
</feature>
<dbReference type="KEGG" id="fmr:Fuma_00536"/>
<dbReference type="EMBL" id="CP017641">
    <property type="protein sequence ID" value="APZ90952.1"/>
    <property type="molecule type" value="Genomic_DNA"/>
</dbReference>
<feature type="compositionally biased region" description="Low complexity" evidence="1">
    <location>
        <begin position="358"/>
        <end position="369"/>
    </location>
</feature>
<evidence type="ECO:0000313" key="3">
    <source>
        <dbReference type="Proteomes" id="UP000187735"/>
    </source>
</evidence>
<feature type="region of interest" description="Disordered" evidence="1">
    <location>
        <begin position="274"/>
        <end position="395"/>
    </location>
</feature>
<reference evidence="2 3" key="1">
    <citation type="journal article" date="2016" name="Front. Microbiol.">
        <title>Fuerstia marisgermanicae gen. nov., sp. nov., an Unusual Member of the Phylum Planctomycetes from the German Wadden Sea.</title>
        <authorList>
            <person name="Kohn T."/>
            <person name="Heuer A."/>
            <person name="Jogler M."/>
            <person name="Vollmers J."/>
            <person name="Boedeker C."/>
            <person name="Bunk B."/>
            <person name="Rast P."/>
            <person name="Borchert D."/>
            <person name="Glockner I."/>
            <person name="Freese H.M."/>
            <person name="Klenk H.P."/>
            <person name="Overmann J."/>
            <person name="Kaster A.K."/>
            <person name="Rohde M."/>
            <person name="Wiegand S."/>
            <person name="Jogler C."/>
        </authorList>
    </citation>
    <scope>NUCLEOTIDE SEQUENCE [LARGE SCALE GENOMIC DNA]</scope>
    <source>
        <strain evidence="2 3">NH11</strain>
    </source>
</reference>
<dbReference type="AlphaFoldDB" id="A0A1P8WA55"/>
<feature type="compositionally biased region" description="Polar residues" evidence="1">
    <location>
        <begin position="384"/>
        <end position="393"/>
    </location>
</feature>
<gene>
    <name evidence="2" type="ORF">Fuma_00536</name>
</gene>
<dbReference type="OrthoDB" id="257265at2"/>
<name>A0A1P8WA55_9PLAN</name>
<dbReference type="RefSeq" id="WP_077022776.1">
    <property type="nucleotide sequence ID" value="NZ_CP017641.1"/>
</dbReference>
<keyword evidence="3" id="KW-1185">Reference proteome</keyword>
<organism evidence="2 3">
    <name type="scientific">Fuerstiella marisgermanici</name>
    <dbReference type="NCBI Taxonomy" id="1891926"/>
    <lineage>
        <taxon>Bacteria</taxon>
        <taxon>Pseudomonadati</taxon>
        <taxon>Planctomycetota</taxon>
        <taxon>Planctomycetia</taxon>
        <taxon>Planctomycetales</taxon>
        <taxon>Planctomycetaceae</taxon>
        <taxon>Fuerstiella</taxon>
    </lineage>
</organism>